<evidence type="ECO:0000256" key="1">
    <source>
        <dbReference type="ARBA" id="ARBA00022490"/>
    </source>
</evidence>
<dbReference type="FunFam" id="1.25.40.10:FF:000368">
    <property type="entry name" value="Sperm associated antigen 1"/>
    <property type="match status" value="1"/>
</dbReference>
<accession>A0A8B6ZG37</accession>
<keyword evidence="2" id="KW-0597">Phosphoprotein</keyword>
<protein>
    <recommendedName>
        <fullName evidence="11">Sperm-associated antigen 1</fullName>
    </recommendedName>
    <alternativeName>
        <fullName evidence="12">Infertility-related sperm protein Spag-1</fullName>
    </alternativeName>
</protein>
<sequence length="940" mass="105054">MAAKDCPSLWGLGTTKTFKIPVEHLDFKYIKKCSDVKHLEKIFYVLRSGEEGYYPELTEFCEKRLKSLAPQSRALRKDKPAATAASFTTEEWEKIDGDIKSWVSEIKKEENKIHVHDTETFPAMGDNLPPVRGSNSCLPIGKKKNSKSKPAKKKIPRDYAEWDKFDVEKECSKIDEDYKENIVTNKAHLSKIETRIDTAGLTDREKDFLATHEKEKGNEAFNSGDYEEAVMYYTRSISVLPTVPAYNNRAQAEIKLQNWNSAFQDCEKVLELEPGNLKALLRRATVWKHQNKLQEAVKDLRKVLDVEPDNDLAKKILSEVERDLKNAESVSKTQTKRKRMVIQEVENSEDEDGKDGGRKHEESSGDKKLAQEAGAGRAGEPCAMGNIQKKFTGKREGSKRPERGAPRRGRPPVPGADKQGRPPAPTALVAAAAAGGANGQPGSGRDAGESTATESPPTPAGLKSQGNELFKNGQFAEAALKYSAAIAQLELAGSESADDLSILYSNRAACWLKGGNCSGCIQDCNRALELHPFSIKPLLRRAMAYETLEQYRKAYVDYKTVLQIDCGIQIANDSINRITRLLMDLDGPNWREKLSPIPSVPTSAQLRAWHPAAETTSAQAGDSSSHHQPDIPDEKMFRTLKEEGNQCVKDKNYTDAISKYSECLKITRECAIYTNRALCYLKLCQFEEAKYDCDKALEMDDGNVKAYYRRALAQKGLKNYQKSLNDLNKVLLLDPSIVEAKMELEEVTRCLNIKGNTASFNKEKERRKIDIEEVSEGSAEVTGITSPKVSIDCLASEKGNGSSGPPEPCEKLHICKPNNAYEFGQVINAINSRNDKEACAELLAVTEPKDLPALLSNKLEGDTFLLLIQSLKHCLTDKDPSLVYQHLLYLSKAERFKMMLTLISKGQKEQIEQLFDDLLNTSSNQFTLEDLQALRRQYEL</sequence>
<dbReference type="GO" id="GO:0016787">
    <property type="term" value="F:hydrolase activity"/>
    <property type="evidence" value="ECO:0007669"/>
    <property type="project" value="UniProtKB-KW"/>
</dbReference>
<feature type="compositionally biased region" description="Low complexity" evidence="13">
    <location>
        <begin position="426"/>
        <end position="435"/>
    </location>
</feature>
<feature type="compositionally biased region" description="Basic and acidic residues" evidence="13">
    <location>
        <begin position="354"/>
        <end position="370"/>
    </location>
</feature>
<dbReference type="GO" id="GO:0005525">
    <property type="term" value="F:GTP binding"/>
    <property type="evidence" value="ECO:0007669"/>
    <property type="project" value="UniProtKB-KW"/>
</dbReference>
<evidence type="ECO:0000313" key="16">
    <source>
        <dbReference type="RefSeq" id="XP_007933021.1"/>
    </source>
</evidence>
<dbReference type="GO" id="GO:0007338">
    <property type="term" value="P:single fertilization"/>
    <property type="evidence" value="ECO:0007669"/>
    <property type="project" value="UniProtKB-KW"/>
</dbReference>
<evidence type="ECO:0000256" key="5">
    <source>
        <dbReference type="ARBA" id="ARBA00022801"/>
    </source>
</evidence>
<evidence type="ECO:0000256" key="10">
    <source>
        <dbReference type="ARBA" id="ARBA00056680"/>
    </source>
</evidence>
<keyword evidence="5" id="KW-0378">Hydrolase</keyword>
<evidence type="ECO:0000256" key="12">
    <source>
        <dbReference type="ARBA" id="ARBA00078759"/>
    </source>
</evidence>
<keyword evidence="1" id="KW-0963">Cytoplasm</keyword>
<dbReference type="GO" id="GO:0005829">
    <property type="term" value="C:cytosol"/>
    <property type="evidence" value="ECO:0007669"/>
    <property type="project" value="TreeGrafter"/>
</dbReference>
<dbReference type="GO" id="GO:0120293">
    <property type="term" value="C:dynein axonemal particle"/>
    <property type="evidence" value="ECO:0007669"/>
    <property type="project" value="UniProtKB-SubCell"/>
</dbReference>
<feature type="compositionally biased region" description="Basic residues" evidence="13">
    <location>
        <begin position="141"/>
        <end position="153"/>
    </location>
</feature>
<dbReference type="FunFam" id="1.25.40.10:FF:000375">
    <property type="entry name" value="Sperm associated antigen 1"/>
    <property type="match status" value="1"/>
</dbReference>
<dbReference type="AlphaFoldDB" id="A0A8B6ZG37"/>
<dbReference type="PANTHER" id="PTHR45984">
    <property type="entry name" value="RNA (RNA) POLYMERASE II ASSOCIATED PROTEIN HOMOLOG"/>
    <property type="match status" value="1"/>
</dbReference>
<feature type="region of interest" description="Disordered" evidence="13">
    <location>
        <begin position="120"/>
        <end position="153"/>
    </location>
</feature>
<dbReference type="InterPro" id="IPR051982">
    <property type="entry name" value="CiliaryAsmbly_MitoImport"/>
</dbReference>
<keyword evidence="4" id="KW-0547">Nucleotide-binding</keyword>
<dbReference type="SUPFAM" id="SSF48452">
    <property type="entry name" value="TPR-like"/>
    <property type="match status" value="3"/>
</dbReference>
<name>A0A8B6ZG37_ORYAF</name>
<dbReference type="InterPro" id="IPR019734">
    <property type="entry name" value="TPR_rpt"/>
</dbReference>
<keyword evidence="7" id="KW-0342">GTP-binding</keyword>
<evidence type="ECO:0000256" key="8">
    <source>
        <dbReference type="ARBA" id="ARBA00023279"/>
    </source>
</evidence>
<comment type="subcellular location">
    <subcellularLocation>
        <location evidence="9">Dynein axonemal particle</location>
    </subcellularLocation>
</comment>
<dbReference type="GeneID" id="103191930"/>
<evidence type="ECO:0000259" key="14">
    <source>
        <dbReference type="Pfam" id="PF13877"/>
    </source>
</evidence>
<evidence type="ECO:0000256" key="4">
    <source>
        <dbReference type="ARBA" id="ARBA00022741"/>
    </source>
</evidence>
<evidence type="ECO:0000256" key="9">
    <source>
        <dbReference type="ARBA" id="ARBA00024190"/>
    </source>
</evidence>
<dbReference type="RefSeq" id="XP_007933021.1">
    <property type="nucleotide sequence ID" value="XM_007934830.1"/>
</dbReference>
<dbReference type="PANTHER" id="PTHR45984:SF3">
    <property type="entry name" value="SPERM-ASSOCIATED ANTIGEN 1"/>
    <property type="match status" value="1"/>
</dbReference>
<evidence type="ECO:0000256" key="7">
    <source>
        <dbReference type="ARBA" id="ARBA00023134"/>
    </source>
</evidence>
<evidence type="ECO:0000256" key="13">
    <source>
        <dbReference type="SAM" id="MobiDB-lite"/>
    </source>
</evidence>
<keyword evidence="8" id="KW-0278">Fertilization</keyword>
<dbReference type="InterPro" id="IPR011990">
    <property type="entry name" value="TPR-like_helical_dom_sf"/>
</dbReference>
<dbReference type="SMART" id="SM00028">
    <property type="entry name" value="TPR"/>
    <property type="match status" value="9"/>
</dbReference>
<comment type="function">
    <text evidence="10">May play a role in the cytoplasmic assembly of the ciliary dynein arms. May play a role in fertilization. Binds GTP and has GTPase activity.</text>
</comment>
<proteinExistence type="predicted"/>
<organism evidence="15 16">
    <name type="scientific">Orycteropus afer afer</name>
    <dbReference type="NCBI Taxonomy" id="1230840"/>
    <lineage>
        <taxon>Eukaryota</taxon>
        <taxon>Metazoa</taxon>
        <taxon>Chordata</taxon>
        <taxon>Craniata</taxon>
        <taxon>Vertebrata</taxon>
        <taxon>Euteleostomi</taxon>
        <taxon>Mammalia</taxon>
        <taxon>Eutheria</taxon>
        <taxon>Afrotheria</taxon>
        <taxon>Tubulidentata</taxon>
        <taxon>Orycteropodidae</taxon>
        <taxon>Orycteropus</taxon>
    </lineage>
</organism>
<evidence type="ECO:0000256" key="11">
    <source>
        <dbReference type="ARBA" id="ARBA00074862"/>
    </source>
</evidence>
<evidence type="ECO:0000256" key="6">
    <source>
        <dbReference type="ARBA" id="ARBA00022803"/>
    </source>
</evidence>
<feature type="domain" description="RNA-polymerase II-associated protein 3-like C-terminal" evidence="14">
    <location>
        <begin position="816"/>
        <end position="908"/>
    </location>
</feature>
<keyword evidence="3" id="KW-0677">Repeat</keyword>
<keyword evidence="6" id="KW-0802">TPR repeat</keyword>
<dbReference type="Pfam" id="PF13181">
    <property type="entry name" value="TPR_8"/>
    <property type="match status" value="1"/>
</dbReference>
<dbReference type="OrthoDB" id="2942533at2759"/>
<dbReference type="CTD" id="6674"/>
<dbReference type="InterPro" id="IPR025986">
    <property type="entry name" value="RPAP3-like_C"/>
</dbReference>
<dbReference type="FunFam" id="1.25.40.10:FF:000221">
    <property type="entry name" value="Mitochondrial import receptor subunit TOM34"/>
    <property type="match status" value="1"/>
</dbReference>
<evidence type="ECO:0000256" key="2">
    <source>
        <dbReference type="ARBA" id="ARBA00022553"/>
    </source>
</evidence>
<dbReference type="Proteomes" id="UP000694850">
    <property type="component" value="Unplaced"/>
</dbReference>
<dbReference type="Pfam" id="PF00515">
    <property type="entry name" value="TPR_1"/>
    <property type="match status" value="1"/>
</dbReference>
<feature type="compositionally biased region" description="Basic and acidic residues" evidence="13">
    <location>
        <begin position="393"/>
        <end position="405"/>
    </location>
</feature>
<reference evidence="16" key="1">
    <citation type="submission" date="2025-08" db="UniProtKB">
        <authorList>
            <consortium name="RefSeq"/>
        </authorList>
    </citation>
    <scope>IDENTIFICATION</scope>
</reference>
<keyword evidence="15" id="KW-1185">Reference proteome</keyword>
<dbReference type="Pfam" id="PF13877">
    <property type="entry name" value="RPAP3_C"/>
    <property type="match status" value="1"/>
</dbReference>
<feature type="region of interest" description="Disordered" evidence="13">
    <location>
        <begin position="326"/>
        <end position="466"/>
    </location>
</feature>
<evidence type="ECO:0000313" key="15">
    <source>
        <dbReference type="Proteomes" id="UP000694850"/>
    </source>
</evidence>
<gene>
    <name evidence="16" type="primary">SPAG1</name>
</gene>
<evidence type="ECO:0000256" key="3">
    <source>
        <dbReference type="ARBA" id="ARBA00022737"/>
    </source>
</evidence>
<dbReference type="Gene3D" id="1.25.40.10">
    <property type="entry name" value="Tetratricopeptide repeat domain"/>
    <property type="match status" value="3"/>
</dbReference>